<dbReference type="InterPro" id="IPR018392">
    <property type="entry name" value="LysM"/>
</dbReference>
<dbReference type="InterPro" id="IPR052196">
    <property type="entry name" value="Bact_Kbp"/>
</dbReference>
<dbReference type="PROSITE" id="PS51782">
    <property type="entry name" value="LYSM"/>
    <property type="match status" value="1"/>
</dbReference>
<name>A0ABS2SHQ7_9MICO</name>
<dbReference type="InterPro" id="IPR036779">
    <property type="entry name" value="LysM_dom_sf"/>
</dbReference>
<comment type="caution">
    <text evidence="4">The sequence shown here is derived from an EMBL/GenBank/DDBJ whole genome shotgun (WGS) entry which is preliminary data.</text>
</comment>
<dbReference type="SMART" id="SM00257">
    <property type="entry name" value="LysM"/>
    <property type="match status" value="1"/>
</dbReference>
<protein>
    <submittedName>
        <fullName evidence="4">LysM repeat protein</fullName>
    </submittedName>
</protein>
<reference evidence="4 5" key="1">
    <citation type="submission" date="2021-01" db="EMBL/GenBank/DDBJ databases">
        <title>Sequencing the genomes of 1000 actinobacteria strains.</title>
        <authorList>
            <person name="Klenk H.-P."/>
        </authorList>
    </citation>
    <scope>NUCLEOTIDE SEQUENCE [LARGE SCALE GENOMIC DNA]</scope>
    <source>
        <strain evidence="4 5">DSM 13657</strain>
    </source>
</reference>
<feature type="region of interest" description="Disordered" evidence="1">
    <location>
        <begin position="113"/>
        <end position="221"/>
    </location>
</feature>
<evidence type="ECO:0000313" key="5">
    <source>
        <dbReference type="Proteomes" id="UP000809290"/>
    </source>
</evidence>
<accession>A0ABS2SHQ7</accession>
<dbReference type="CDD" id="cd00118">
    <property type="entry name" value="LysM"/>
    <property type="match status" value="1"/>
</dbReference>
<dbReference type="SUPFAM" id="SSF54106">
    <property type="entry name" value="LysM domain"/>
    <property type="match status" value="1"/>
</dbReference>
<proteinExistence type="predicted"/>
<dbReference type="Gene3D" id="3.10.350.10">
    <property type="entry name" value="LysM domain"/>
    <property type="match status" value="1"/>
</dbReference>
<evidence type="ECO:0000256" key="1">
    <source>
        <dbReference type="SAM" id="MobiDB-lite"/>
    </source>
</evidence>
<feature type="transmembrane region" description="Helical" evidence="2">
    <location>
        <begin position="39"/>
        <end position="64"/>
    </location>
</feature>
<feature type="compositionally biased region" description="Low complexity" evidence="1">
    <location>
        <begin position="171"/>
        <end position="180"/>
    </location>
</feature>
<keyword evidence="5" id="KW-1185">Reference proteome</keyword>
<dbReference type="PANTHER" id="PTHR34700">
    <property type="entry name" value="POTASSIUM BINDING PROTEIN KBP"/>
    <property type="match status" value="1"/>
</dbReference>
<dbReference type="PANTHER" id="PTHR34700:SF4">
    <property type="entry name" value="PHAGE-LIKE ELEMENT PBSX PROTEIN XKDP"/>
    <property type="match status" value="1"/>
</dbReference>
<keyword evidence="2" id="KW-0472">Membrane</keyword>
<evidence type="ECO:0000313" key="4">
    <source>
        <dbReference type="EMBL" id="MBM7815766.1"/>
    </source>
</evidence>
<dbReference type="EMBL" id="JAFBCP010000001">
    <property type="protein sequence ID" value="MBM7815766.1"/>
    <property type="molecule type" value="Genomic_DNA"/>
</dbReference>
<sequence length="254" mass="27045">MLHRIIGVSAAHAALCFMAAVWHQHALDAIQSGDVSMMLIAACVCLAIVAGIRLQLAVFTVVIASCVRRFAPSLGHTLSQLAIWLAPSHFKKGIAVAVGLVIASATHATAAPMWPTSAPSSPVAEAPQQATPSPIWPTSTLPSPHVETPGPALPSPTWPTTNSERPRESVAPAQSPSQQSEPIPKEKPTPNQNTEHKKEPAPKEKRTYTVRKGDSLSKIAQKMKVDPDALYKANRSTVGKNPNLIFPGQELIVP</sequence>
<evidence type="ECO:0000256" key="2">
    <source>
        <dbReference type="SAM" id="Phobius"/>
    </source>
</evidence>
<organism evidence="4 5">
    <name type="scientific">Brevibacterium paucivorans</name>
    <dbReference type="NCBI Taxonomy" id="170994"/>
    <lineage>
        <taxon>Bacteria</taxon>
        <taxon>Bacillati</taxon>
        <taxon>Actinomycetota</taxon>
        <taxon>Actinomycetes</taxon>
        <taxon>Micrococcales</taxon>
        <taxon>Brevibacteriaceae</taxon>
        <taxon>Brevibacterium</taxon>
    </lineage>
</organism>
<gene>
    <name evidence="4" type="ORF">JOE56_000460</name>
</gene>
<feature type="domain" description="LysM" evidence="3">
    <location>
        <begin position="206"/>
        <end position="253"/>
    </location>
</feature>
<feature type="compositionally biased region" description="Polar residues" evidence="1">
    <location>
        <begin position="128"/>
        <end position="142"/>
    </location>
</feature>
<dbReference type="Proteomes" id="UP000809290">
    <property type="component" value="Unassembled WGS sequence"/>
</dbReference>
<dbReference type="RefSeq" id="WP_204514650.1">
    <property type="nucleotide sequence ID" value="NZ_JAFBCP010000001.1"/>
</dbReference>
<feature type="compositionally biased region" description="Basic and acidic residues" evidence="1">
    <location>
        <begin position="183"/>
        <end position="215"/>
    </location>
</feature>
<keyword evidence="2" id="KW-0812">Transmembrane</keyword>
<keyword evidence="2" id="KW-1133">Transmembrane helix</keyword>
<dbReference type="Pfam" id="PF01476">
    <property type="entry name" value="LysM"/>
    <property type="match status" value="1"/>
</dbReference>
<evidence type="ECO:0000259" key="3">
    <source>
        <dbReference type="PROSITE" id="PS51782"/>
    </source>
</evidence>